<organism evidence="1 2">
    <name type="scientific">Fluviicola taffensis (strain DSM 16823 / NCIMB 13979 / RW262)</name>
    <dbReference type="NCBI Taxonomy" id="755732"/>
    <lineage>
        <taxon>Bacteria</taxon>
        <taxon>Pseudomonadati</taxon>
        <taxon>Bacteroidota</taxon>
        <taxon>Flavobacteriia</taxon>
        <taxon>Flavobacteriales</taxon>
        <taxon>Crocinitomicaceae</taxon>
        <taxon>Fluviicola</taxon>
    </lineage>
</organism>
<protein>
    <recommendedName>
        <fullName evidence="3">HNH endonuclease 5 domain-containing protein</fullName>
    </recommendedName>
</protein>
<name>F2IGG7_FLUTR</name>
<keyword evidence="2" id="KW-1185">Reference proteome</keyword>
<proteinExistence type="predicted"/>
<dbReference type="Proteomes" id="UP000007463">
    <property type="component" value="Chromosome"/>
</dbReference>
<dbReference type="HOGENOM" id="CLU_1052335_0_0_10"/>
<dbReference type="EMBL" id="CP002542">
    <property type="protein sequence ID" value="AEA42573.1"/>
    <property type="molecule type" value="Genomic_DNA"/>
</dbReference>
<accession>F2IGG7</accession>
<sequence length="273" mass="31625">MRKPSDECLLCKLNNSSKTNSHIFPKSLSRKLFVSDTGNKGYQVNSKYPINHPPQSIQDSPKENYILCPGCETYFGLLETICVNVLNQWKDKVLSGEFLKQQFDDEYSIISCVSSNSKIFRLMIYSIFWRSSVSNHSVFNSFKINREIEEEIRASLFEHKSVDKSELLINLSNKNIPLFPLTIISSDSFEDPSSNLIFASHRKDVYKLIMDQFCLLMFENEIHVANSSFRIYSNLKHEDCKILVYSEKNWNENIVNPIINLIADNIIQNKNLK</sequence>
<evidence type="ECO:0008006" key="3">
    <source>
        <dbReference type="Google" id="ProtNLM"/>
    </source>
</evidence>
<dbReference type="OrthoDB" id="981624at2"/>
<reference evidence="2" key="2">
    <citation type="submission" date="2011-02" db="EMBL/GenBank/DDBJ databases">
        <title>The complete genome of Fluviicola taffensis DSM 16823.</title>
        <authorList>
            <consortium name="US DOE Joint Genome Institute (JGI-PGF)"/>
            <person name="Lucas S."/>
            <person name="Copeland A."/>
            <person name="Lapidus A."/>
            <person name="Bruce D."/>
            <person name="Goodwin L."/>
            <person name="Pitluck S."/>
            <person name="Kyrpides N."/>
            <person name="Mavromatis K."/>
            <person name="Ivanova N."/>
            <person name="Mikhailova N."/>
            <person name="Pagani I."/>
            <person name="Chertkov O."/>
            <person name="Detter J.C."/>
            <person name="Han C."/>
            <person name="Tapia R."/>
            <person name="Land M."/>
            <person name="Hauser L."/>
            <person name="Markowitz V."/>
            <person name="Cheng J.-F."/>
            <person name="Hugenholtz P."/>
            <person name="Woyke T."/>
            <person name="Wu D."/>
            <person name="Tindall B."/>
            <person name="Pomrenke H.G."/>
            <person name="Brambilla E."/>
            <person name="Klenk H.-P."/>
            <person name="Eisen J.A."/>
        </authorList>
    </citation>
    <scope>NUCLEOTIDE SEQUENCE [LARGE SCALE GENOMIC DNA]</scope>
    <source>
        <strain evidence="2">DSM 16823 / RW262 / RW262</strain>
    </source>
</reference>
<dbReference type="KEGG" id="fte:Fluta_0568"/>
<gene>
    <name evidence="1" type="ordered locus">Fluta_0568</name>
</gene>
<reference evidence="1 2" key="1">
    <citation type="journal article" date="2011" name="Stand. Genomic Sci.">
        <title>Complete genome sequence of the gliding freshwater bacterium Fluviicola taffensis type strain (RW262).</title>
        <authorList>
            <person name="Woyke T."/>
            <person name="Chertkov O."/>
            <person name="Lapidus A."/>
            <person name="Nolan M."/>
            <person name="Lucas S."/>
            <person name="Del Rio T.G."/>
            <person name="Tice H."/>
            <person name="Cheng J.F."/>
            <person name="Tapia R."/>
            <person name="Han C."/>
            <person name="Goodwin L."/>
            <person name="Pitluck S."/>
            <person name="Liolios K."/>
            <person name="Pagani I."/>
            <person name="Ivanova N."/>
            <person name="Huntemann M."/>
            <person name="Mavromatis K."/>
            <person name="Mikhailova N."/>
            <person name="Pati A."/>
            <person name="Chen A."/>
            <person name="Palaniappan K."/>
            <person name="Land M."/>
            <person name="Hauser L."/>
            <person name="Brambilla E.M."/>
            <person name="Rohde M."/>
            <person name="Mwirichia R."/>
            <person name="Sikorski J."/>
            <person name="Tindall B.J."/>
            <person name="Goker M."/>
            <person name="Bristow J."/>
            <person name="Eisen J.A."/>
            <person name="Markowitz V."/>
            <person name="Hugenholtz P."/>
            <person name="Klenk H.P."/>
            <person name="Kyrpides N.C."/>
        </authorList>
    </citation>
    <scope>NUCLEOTIDE SEQUENCE [LARGE SCALE GENOMIC DNA]</scope>
    <source>
        <strain evidence="2">DSM 16823 / RW262 / RW262</strain>
    </source>
</reference>
<evidence type="ECO:0000313" key="1">
    <source>
        <dbReference type="EMBL" id="AEA42573.1"/>
    </source>
</evidence>
<dbReference type="AlphaFoldDB" id="F2IGG7"/>
<dbReference type="eggNOG" id="ENOG50337ZD">
    <property type="taxonomic scope" value="Bacteria"/>
</dbReference>
<evidence type="ECO:0000313" key="2">
    <source>
        <dbReference type="Proteomes" id="UP000007463"/>
    </source>
</evidence>
<dbReference type="RefSeq" id="WP_013685346.1">
    <property type="nucleotide sequence ID" value="NC_015321.1"/>
</dbReference>